<dbReference type="HOGENOM" id="CLU_2301536_0_0_9"/>
<name>B0N7D6_9FIRM</name>
<protein>
    <submittedName>
        <fullName evidence="1">Uncharacterized protein</fullName>
    </submittedName>
</protein>
<reference evidence="1" key="1">
    <citation type="submission" date="2007-11" db="EMBL/GenBank/DDBJ databases">
        <authorList>
            <person name="Fulton L."/>
            <person name="Clifton S."/>
            <person name="Fulton B."/>
            <person name="Xu J."/>
            <person name="Minx P."/>
            <person name="Pepin K.H."/>
            <person name="Johnson M."/>
            <person name="Thiruvilangam P."/>
            <person name="Bhonagiri V."/>
            <person name="Nash W.E."/>
            <person name="Mardis E.R."/>
            <person name="Wilson R.K."/>
        </authorList>
    </citation>
    <scope>NUCLEOTIDE SEQUENCE [LARGE SCALE GENOMIC DNA]</scope>
    <source>
        <strain evidence="1">DSM 1402</strain>
    </source>
</reference>
<evidence type="ECO:0000313" key="2">
    <source>
        <dbReference type="Proteomes" id="UP000005798"/>
    </source>
</evidence>
<sequence length="100" mass="11478">MKNKEKRKKKMIKIVGIESLDYENKQGKHVTGVKVHYNDMEHGKDNVEGSLCGYEWLTPVAYEQMCEGLKTVSMLGLEGDFNYRKNGNYVNVCGFIKRGQ</sequence>
<proteinExistence type="predicted"/>
<dbReference type="EMBL" id="ABFX02000008">
    <property type="protein sequence ID" value="EDS17724.1"/>
    <property type="molecule type" value="Genomic_DNA"/>
</dbReference>
<reference evidence="1" key="2">
    <citation type="submission" date="2014-06" db="EMBL/GenBank/DDBJ databases">
        <title>Draft genome sequence of Clostridium ramosum(DSM 1402).</title>
        <authorList>
            <person name="Sudarsanam P."/>
            <person name="Ley R."/>
            <person name="Guruge J."/>
            <person name="Turnbaugh P.J."/>
            <person name="Mahowald M."/>
            <person name="Liep D."/>
            <person name="Gordon J."/>
        </authorList>
    </citation>
    <scope>NUCLEOTIDE SEQUENCE</scope>
    <source>
        <strain evidence="1">DSM 1402</strain>
    </source>
</reference>
<dbReference type="AlphaFoldDB" id="B0N7D6"/>
<dbReference type="Proteomes" id="UP000005798">
    <property type="component" value="Unassembled WGS sequence"/>
</dbReference>
<keyword evidence="2" id="KW-1185">Reference proteome</keyword>
<gene>
    <name evidence="1" type="ORF">CLORAM_02519</name>
</gene>
<accession>B0N7D6</accession>
<organism evidence="1 2">
    <name type="scientific">Thomasclavelia ramosa DSM 1402</name>
    <dbReference type="NCBI Taxonomy" id="445974"/>
    <lineage>
        <taxon>Bacteria</taxon>
        <taxon>Bacillati</taxon>
        <taxon>Bacillota</taxon>
        <taxon>Erysipelotrichia</taxon>
        <taxon>Erysipelotrichales</taxon>
        <taxon>Coprobacillaceae</taxon>
        <taxon>Thomasclavelia</taxon>
    </lineage>
</organism>
<evidence type="ECO:0000313" key="1">
    <source>
        <dbReference type="EMBL" id="EDS17724.1"/>
    </source>
</evidence>
<comment type="caution">
    <text evidence="1">The sequence shown here is derived from an EMBL/GenBank/DDBJ whole genome shotgun (WGS) entry which is preliminary data.</text>
</comment>